<dbReference type="EC" id="6.3.4.15" evidence="5"/>
<dbReference type="PROSITE" id="PS51733">
    <property type="entry name" value="BPL_LPL_CATALYTIC"/>
    <property type="match status" value="1"/>
</dbReference>
<dbReference type="Gene3D" id="2.30.30.100">
    <property type="match status" value="1"/>
</dbReference>
<reference evidence="7 8" key="1">
    <citation type="submission" date="2012-05" db="EMBL/GenBank/DDBJ databases">
        <authorList>
            <person name="Weinstock G."/>
            <person name="Sodergren E."/>
            <person name="Lobos E.A."/>
            <person name="Fulton L."/>
            <person name="Fulton R."/>
            <person name="Courtney L."/>
            <person name="Fronick C."/>
            <person name="O'Laughlin M."/>
            <person name="Godfrey J."/>
            <person name="Wilson R.M."/>
            <person name="Miner T."/>
            <person name="Farmer C."/>
            <person name="Delehaunty K."/>
            <person name="Cordes M."/>
            <person name="Minx P."/>
            <person name="Tomlinson C."/>
            <person name="Chen J."/>
            <person name="Wollam A."/>
            <person name="Pepin K.H."/>
            <person name="Bhonagiri V."/>
            <person name="Zhang X."/>
            <person name="Suruliraj S."/>
            <person name="Warren W."/>
            <person name="Mitreva M."/>
            <person name="Mardis E.R."/>
            <person name="Wilson R.K."/>
        </authorList>
    </citation>
    <scope>NUCLEOTIDE SEQUENCE [LARGE SCALE GENOMIC DNA]</scope>
    <source>
        <strain evidence="7 8">F0235</strain>
    </source>
</reference>
<dbReference type="SUPFAM" id="SSF50037">
    <property type="entry name" value="C-terminal domain of transcriptional repressors"/>
    <property type="match status" value="1"/>
</dbReference>
<protein>
    <recommendedName>
        <fullName evidence="5">biotin--[biotin carboxyl-carrier protein] ligase</fullName>
        <ecNumber evidence="5">6.3.4.15</ecNumber>
    </recommendedName>
</protein>
<keyword evidence="8" id="KW-1185">Reference proteome</keyword>
<keyword evidence="3" id="KW-0067">ATP-binding</keyword>
<keyword evidence="4" id="KW-0092">Biotin</keyword>
<evidence type="ECO:0000256" key="2">
    <source>
        <dbReference type="ARBA" id="ARBA00022741"/>
    </source>
</evidence>
<dbReference type="eggNOG" id="COG0340">
    <property type="taxonomic scope" value="Bacteria"/>
</dbReference>
<dbReference type="AlphaFoldDB" id="L1M8P5"/>
<proteinExistence type="predicted"/>
<dbReference type="SUPFAM" id="SSF55681">
    <property type="entry name" value="Class II aaRS and biotin synthetases"/>
    <property type="match status" value="1"/>
</dbReference>
<dbReference type="CDD" id="cd16442">
    <property type="entry name" value="BPL"/>
    <property type="match status" value="1"/>
</dbReference>
<organism evidence="7 8">
    <name type="scientific">Corynebacterium durum F0235</name>
    <dbReference type="NCBI Taxonomy" id="1035195"/>
    <lineage>
        <taxon>Bacteria</taxon>
        <taxon>Bacillati</taxon>
        <taxon>Actinomycetota</taxon>
        <taxon>Actinomycetes</taxon>
        <taxon>Mycobacteriales</taxon>
        <taxon>Corynebacteriaceae</taxon>
        <taxon>Corynebacterium</taxon>
    </lineage>
</organism>
<dbReference type="NCBIfam" id="TIGR00121">
    <property type="entry name" value="birA_ligase"/>
    <property type="match status" value="1"/>
</dbReference>
<evidence type="ECO:0000256" key="5">
    <source>
        <dbReference type="ARBA" id="ARBA00024227"/>
    </source>
</evidence>
<evidence type="ECO:0000313" key="8">
    <source>
        <dbReference type="Proteomes" id="UP000010445"/>
    </source>
</evidence>
<sequence length="275" mass="29089">MTSREPVDIAAIRAAVANPNGPYARVDYTAFTGSTNADLVAAGHQNAPAWTAAVTEYQNSGRGRHGRVWTAPKGSQVTLSILIRPTAESIERLGTMPLVSGLAIIDALTATAARHPDATDKPTPQLKWPNDVLIDGRKLCGILAEAVSLGPEPAVVIGLGLNVSITTEELPVPHATSLDLEAPGIEIDRAQLTADVLLALHHRINQWVDADPQLMADYRAVCSSIGADVKVLLPGDEELLGTVRDVADDGRLVVVDKQGSEHVLAAGDVTHLRLQ</sequence>
<dbReference type="RefSeq" id="WP_006062544.1">
    <property type="nucleotide sequence ID" value="NZ_KB290826.1"/>
</dbReference>
<dbReference type="InterPro" id="IPR008988">
    <property type="entry name" value="Transcriptional_repressor_C"/>
</dbReference>
<dbReference type="Proteomes" id="UP000010445">
    <property type="component" value="Unassembled WGS sequence"/>
</dbReference>
<comment type="caution">
    <text evidence="7">The sequence shown here is derived from an EMBL/GenBank/DDBJ whole genome shotgun (WGS) entry which is preliminary data.</text>
</comment>
<dbReference type="GO" id="GO:0005737">
    <property type="term" value="C:cytoplasm"/>
    <property type="evidence" value="ECO:0007669"/>
    <property type="project" value="TreeGrafter"/>
</dbReference>
<dbReference type="Pfam" id="PF03099">
    <property type="entry name" value="BPL_LplA_LipB"/>
    <property type="match status" value="1"/>
</dbReference>
<keyword evidence="2" id="KW-0547">Nucleotide-binding</keyword>
<keyword evidence="1 7" id="KW-0436">Ligase</keyword>
<dbReference type="PANTHER" id="PTHR12835:SF5">
    <property type="entry name" value="BIOTIN--PROTEIN LIGASE"/>
    <property type="match status" value="1"/>
</dbReference>
<dbReference type="InterPro" id="IPR004143">
    <property type="entry name" value="BPL_LPL_catalytic"/>
</dbReference>
<dbReference type="PANTHER" id="PTHR12835">
    <property type="entry name" value="BIOTIN PROTEIN LIGASE"/>
    <property type="match status" value="1"/>
</dbReference>
<dbReference type="GO" id="GO:0005524">
    <property type="term" value="F:ATP binding"/>
    <property type="evidence" value="ECO:0007669"/>
    <property type="project" value="UniProtKB-KW"/>
</dbReference>
<gene>
    <name evidence="7" type="ORF">HMPREF9997_02741</name>
</gene>
<accession>L1M8P5</accession>
<dbReference type="InterPro" id="IPR003142">
    <property type="entry name" value="BPL_C"/>
</dbReference>
<dbReference type="Gene3D" id="3.30.930.10">
    <property type="entry name" value="Bira Bifunctional Protein, Domain 2"/>
    <property type="match status" value="1"/>
</dbReference>
<evidence type="ECO:0000313" key="7">
    <source>
        <dbReference type="EMBL" id="EKX87415.1"/>
    </source>
</evidence>
<dbReference type="HOGENOM" id="CLU_051096_5_0_11"/>
<name>L1M8P5_9CORY</name>
<dbReference type="EMBL" id="AMEM01000044">
    <property type="protein sequence ID" value="EKX87415.1"/>
    <property type="molecule type" value="Genomic_DNA"/>
</dbReference>
<dbReference type="InterPro" id="IPR045864">
    <property type="entry name" value="aa-tRNA-synth_II/BPL/LPL"/>
</dbReference>
<evidence type="ECO:0000256" key="4">
    <source>
        <dbReference type="ARBA" id="ARBA00023267"/>
    </source>
</evidence>
<evidence type="ECO:0000259" key="6">
    <source>
        <dbReference type="PROSITE" id="PS51733"/>
    </source>
</evidence>
<dbReference type="Pfam" id="PF02237">
    <property type="entry name" value="BPL_C"/>
    <property type="match status" value="1"/>
</dbReference>
<evidence type="ECO:0000256" key="3">
    <source>
        <dbReference type="ARBA" id="ARBA00022840"/>
    </source>
</evidence>
<dbReference type="OrthoDB" id="9807064at2"/>
<dbReference type="PATRIC" id="fig|1035195.3.peg.2455"/>
<dbReference type="GO" id="GO:0004077">
    <property type="term" value="F:biotin--[biotin carboxyl-carrier protein] ligase activity"/>
    <property type="evidence" value="ECO:0007669"/>
    <property type="project" value="UniProtKB-EC"/>
</dbReference>
<dbReference type="InterPro" id="IPR004408">
    <property type="entry name" value="Biotin_CoA_COase_ligase"/>
</dbReference>
<evidence type="ECO:0000256" key="1">
    <source>
        <dbReference type="ARBA" id="ARBA00022598"/>
    </source>
</evidence>
<feature type="domain" description="BPL/LPL catalytic" evidence="6">
    <location>
        <begin position="24"/>
        <end position="208"/>
    </location>
</feature>
<dbReference type="STRING" id="1035195.HMPREF9997_02741"/>